<dbReference type="Proteomes" id="UP001501183">
    <property type="component" value="Unassembled WGS sequence"/>
</dbReference>
<organism evidence="1 2">
    <name type="scientific">Rhodococcus olei</name>
    <dbReference type="NCBI Taxonomy" id="2161675"/>
    <lineage>
        <taxon>Bacteria</taxon>
        <taxon>Bacillati</taxon>
        <taxon>Actinomycetota</taxon>
        <taxon>Actinomycetes</taxon>
        <taxon>Mycobacteriales</taxon>
        <taxon>Nocardiaceae</taxon>
        <taxon>Rhodococcus</taxon>
    </lineage>
</organism>
<dbReference type="EMBL" id="BAABFB010000012">
    <property type="protein sequence ID" value="GAA4472126.1"/>
    <property type="molecule type" value="Genomic_DNA"/>
</dbReference>
<dbReference type="Gene3D" id="3.30.530.20">
    <property type="match status" value="1"/>
</dbReference>
<dbReference type="SUPFAM" id="SSF55961">
    <property type="entry name" value="Bet v1-like"/>
    <property type="match status" value="1"/>
</dbReference>
<evidence type="ECO:0000313" key="1">
    <source>
        <dbReference type="EMBL" id="GAA4472126.1"/>
    </source>
</evidence>
<dbReference type="InterPro" id="IPR023393">
    <property type="entry name" value="START-like_dom_sf"/>
</dbReference>
<dbReference type="RefSeq" id="WP_345341515.1">
    <property type="nucleotide sequence ID" value="NZ_BAABFB010000012.1"/>
</dbReference>
<name>A0ABP8NSY5_9NOCA</name>
<evidence type="ECO:0000313" key="2">
    <source>
        <dbReference type="Proteomes" id="UP001501183"/>
    </source>
</evidence>
<accession>A0ABP8NSY5</accession>
<sequence length="158" mass="17572">MAPVQTKSLTFQSSVLVRPTAQEVYALVSDVTRTGEWSPVCADCWWDPDHGPEVGAFFTGRNVTPDRTWETRSEVVVAAPGREFAWSVGPGLVRWGYLMKPADAGTELTETWEFTAAGQEFFHQRFGSEAPREIAAREQAAREGIPTTLASIKRILER</sequence>
<comment type="caution">
    <text evidence="1">The sequence shown here is derived from an EMBL/GenBank/DDBJ whole genome shotgun (WGS) entry which is preliminary data.</text>
</comment>
<reference evidence="2" key="1">
    <citation type="journal article" date="2019" name="Int. J. Syst. Evol. Microbiol.">
        <title>The Global Catalogue of Microorganisms (GCM) 10K type strain sequencing project: providing services to taxonomists for standard genome sequencing and annotation.</title>
        <authorList>
            <consortium name="The Broad Institute Genomics Platform"/>
            <consortium name="The Broad Institute Genome Sequencing Center for Infectious Disease"/>
            <person name="Wu L."/>
            <person name="Ma J."/>
        </authorList>
    </citation>
    <scope>NUCLEOTIDE SEQUENCE [LARGE SCALE GENOMIC DNA]</scope>
    <source>
        <strain evidence="2">JCM 32206</strain>
    </source>
</reference>
<protein>
    <submittedName>
        <fullName evidence="1">SRPBCC family protein</fullName>
    </submittedName>
</protein>
<proteinExistence type="predicted"/>
<dbReference type="InterPro" id="IPR019587">
    <property type="entry name" value="Polyketide_cyclase/dehydratase"/>
</dbReference>
<keyword evidence="2" id="KW-1185">Reference proteome</keyword>
<dbReference type="Pfam" id="PF10604">
    <property type="entry name" value="Polyketide_cyc2"/>
    <property type="match status" value="1"/>
</dbReference>
<dbReference type="CDD" id="cd07812">
    <property type="entry name" value="SRPBCC"/>
    <property type="match status" value="1"/>
</dbReference>
<gene>
    <name evidence="1" type="ORF">GCM10023094_03910</name>
</gene>